<evidence type="ECO:0000256" key="2">
    <source>
        <dbReference type="ARBA" id="ARBA00022821"/>
    </source>
</evidence>
<protein>
    <recommendedName>
        <fullName evidence="7">NB-ARC domain-containing protein</fullName>
    </recommendedName>
</protein>
<feature type="domain" description="Disease resistance protein winged helix" evidence="3">
    <location>
        <begin position="112"/>
        <end position="183"/>
    </location>
</feature>
<evidence type="ECO:0008006" key="7">
    <source>
        <dbReference type="Google" id="ProtNLM"/>
    </source>
</evidence>
<dbReference type="Pfam" id="PF23598">
    <property type="entry name" value="LRR_14"/>
    <property type="match status" value="1"/>
</dbReference>
<evidence type="ECO:0000313" key="5">
    <source>
        <dbReference type="EMBL" id="KAK9995137.1"/>
    </source>
</evidence>
<evidence type="ECO:0000313" key="6">
    <source>
        <dbReference type="Proteomes" id="UP001459277"/>
    </source>
</evidence>
<dbReference type="Proteomes" id="UP001459277">
    <property type="component" value="Unassembled WGS sequence"/>
</dbReference>
<dbReference type="PANTHER" id="PTHR23155">
    <property type="entry name" value="DISEASE RESISTANCE PROTEIN RP"/>
    <property type="match status" value="1"/>
</dbReference>
<dbReference type="Gene3D" id="3.80.10.10">
    <property type="entry name" value="Ribonuclease Inhibitor"/>
    <property type="match status" value="1"/>
</dbReference>
<comment type="caution">
    <text evidence="5">The sequence shown here is derived from an EMBL/GenBank/DDBJ whole genome shotgun (WGS) entry which is preliminary data.</text>
</comment>
<dbReference type="Pfam" id="PF23559">
    <property type="entry name" value="WHD_DRP"/>
    <property type="match status" value="1"/>
</dbReference>
<name>A0AAW2CCA9_9ROSI</name>
<dbReference type="FunFam" id="1.10.10.10:FF:000322">
    <property type="entry name" value="Probable disease resistance protein At1g63360"/>
    <property type="match status" value="1"/>
</dbReference>
<dbReference type="SUPFAM" id="SSF52058">
    <property type="entry name" value="L domain-like"/>
    <property type="match status" value="1"/>
</dbReference>
<dbReference type="EMBL" id="JAZDWU010000008">
    <property type="protein sequence ID" value="KAK9995137.1"/>
    <property type="molecule type" value="Genomic_DNA"/>
</dbReference>
<keyword evidence="1" id="KW-0677">Repeat</keyword>
<dbReference type="InterPro" id="IPR032675">
    <property type="entry name" value="LRR_dom_sf"/>
</dbReference>
<dbReference type="InterPro" id="IPR036388">
    <property type="entry name" value="WH-like_DNA-bd_sf"/>
</dbReference>
<dbReference type="GO" id="GO:0098542">
    <property type="term" value="P:defense response to other organism"/>
    <property type="evidence" value="ECO:0007669"/>
    <property type="project" value="TreeGrafter"/>
</dbReference>
<dbReference type="InterPro" id="IPR044974">
    <property type="entry name" value="Disease_R_plants"/>
</dbReference>
<dbReference type="AlphaFoldDB" id="A0AAW2CCA9"/>
<dbReference type="PANTHER" id="PTHR23155:SF1205">
    <property type="entry name" value="DISEASE RESISTANCE PROTEIN RPM1"/>
    <property type="match status" value="1"/>
</dbReference>
<dbReference type="InterPro" id="IPR027417">
    <property type="entry name" value="P-loop_NTPase"/>
</dbReference>
<sequence>MHVYHIQPLEEDEAWDLFCKKAFSSNSNRCYLPDLVSFAQELVRKCEGLPLAIVALGSLMYSKNESQWTYIYKSLNWSLNNNPELEVVKTILLLSFNDLPHQLKHCFLYCSLFPEDYEIRGKRLIKLWMAEGFVEQVKGSTPEEVAESCLVELIFRSMLQVVHRNEFGRPKACKMHDVMRDVALPILEKHNFGVIHDGGEAMEKCKARRMSIHKMDVELKSFMGMSKLRSFLVFNNCNTLPSGSKLLRALDLQDVPIDELPNEVVNLFNLKYLNLRGTLLRRLPNSIGRLLNLQTLDIRDTQIEALPHGIGNLQNLWHLIMYRYTWNWNDFRYVNGTNVPSNISRITNLQSVSAIESNGDLMQQIRSMTQRTRIGISNVKEADEMDLCDSIQNMKLLHYLFIMVTNEEETLRMDALSAPPPNLRLLILVGKLEKAPRWFHSLQSVTYLYLHWSRLEEDLLPHIAALPNLGLLSLVNAYVGKQLCFSIGFPKLTKLSIGNFPHVNEIIIGKGVMPNMKSLWIASCMELKTVPKGIEYLNLQELILKFASMELENCIVDSPKVRHIPKIYYHW</sequence>
<dbReference type="Gene3D" id="1.10.8.430">
    <property type="entry name" value="Helical domain of apoptotic protease-activating factors"/>
    <property type="match status" value="1"/>
</dbReference>
<dbReference type="InterPro" id="IPR058922">
    <property type="entry name" value="WHD_DRP"/>
</dbReference>
<accession>A0AAW2CCA9</accession>
<keyword evidence="2" id="KW-0611">Plant defense</keyword>
<dbReference type="GO" id="GO:0043531">
    <property type="term" value="F:ADP binding"/>
    <property type="evidence" value="ECO:0007669"/>
    <property type="project" value="InterPro"/>
</dbReference>
<feature type="domain" description="Disease resistance R13L4/SHOC-2-like LRR" evidence="4">
    <location>
        <begin position="227"/>
        <end position="526"/>
    </location>
</feature>
<evidence type="ECO:0000259" key="4">
    <source>
        <dbReference type="Pfam" id="PF23598"/>
    </source>
</evidence>
<dbReference type="SUPFAM" id="SSF52540">
    <property type="entry name" value="P-loop containing nucleoside triphosphate hydrolases"/>
    <property type="match status" value="1"/>
</dbReference>
<evidence type="ECO:0000259" key="3">
    <source>
        <dbReference type="Pfam" id="PF23559"/>
    </source>
</evidence>
<gene>
    <name evidence="5" type="ORF">SO802_024840</name>
</gene>
<evidence type="ECO:0000256" key="1">
    <source>
        <dbReference type="ARBA" id="ARBA00022737"/>
    </source>
</evidence>
<proteinExistence type="predicted"/>
<organism evidence="5 6">
    <name type="scientific">Lithocarpus litseifolius</name>
    <dbReference type="NCBI Taxonomy" id="425828"/>
    <lineage>
        <taxon>Eukaryota</taxon>
        <taxon>Viridiplantae</taxon>
        <taxon>Streptophyta</taxon>
        <taxon>Embryophyta</taxon>
        <taxon>Tracheophyta</taxon>
        <taxon>Spermatophyta</taxon>
        <taxon>Magnoliopsida</taxon>
        <taxon>eudicotyledons</taxon>
        <taxon>Gunneridae</taxon>
        <taxon>Pentapetalae</taxon>
        <taxon>rosids</taxon>
        <taxon>fabids</taxon>
        <taxon>Fagales</taxon>
        <taxon>Fagaceae</taxon>
        <taxon>Lithocarpus</taxon>
    </lineage>
</organism>
<dbReference type="InterPro" id="IPR042197">
    <property type="entry name" value="Apaf_helical"/>
</dbReference>
<reference evidence="5 6" key="1">
    <citation type="submission" date="2024-01" db="EMBL/GenBank/DDBJ databases">
        <title>A telomere-to-telomere, gap-free genome of sweet tea (Lithocarpus litseifolius).</title>
        <authorList>
            <person name="Zhou J."/>
        </authorList>
    </citation>
    <scope>NUCLEOTIDE SEQUENCE [LARGE SCALE GENOMIC DNA]</scope>
    <source>
        <strain evidence="5">Zhou-2022a</strain>
        <tissue evidence="5">Leaf</tissue>
    </source>
</reference>
<dbReference type="Gene3D" id="1.10.10.10">
    <property type="entry name" value="Winged helix-like DNA-binding domain superfamily/Winged helix DNA-binding domain"/>
    <property type="match status" value="1"/>
</dbReference>
<keyword evidence="6" id="KW-1185">Reference proteome</keyword>
<dbReference type="InterPro" id="IPR055414">
    <property type="entry name" value="LRR_R13L4/SHOC2-like"/>
</dbReference>